<gene>
    <name evidence="2" type="ORF">VV02_02925</name>
</gene>
<dbReference type="PROSITE" id="PS50152">
    <property type="entry name" value="25A_SYNTH_3"/>
    <property type="match status" value="1"/>
</dbReference>
<dbReference type="InterPro" id="IPR043519">
    <property type="entry name" value="NT_sf"/>
</dbReference>
<dbReference type="Proteomes" id="UP000066480">
    <property type="component" value="Chromosome"/>
</dbReference>
<dbReference type="KEGG" id="lmoi:VV02_02925"/>
<dbReference type="SUPFAM" id="SSF81301">
    <property type="entry name" value="Nucleotidyltransferase"/>
    <property type="match status" value="1"/>
</dbReference>
<dbReference type="EMBL" id="CP011112">
    <property type="protein sequence ID" value="AKU15053.1"/>
    <property type="molecule type" value="Genomic_DNA"/>
</dbReference>
<sequence length="240" mass="26590">MSTPRPLEEFARLVDTVDWATDLWVGGSVATGDYLPGVSDLDLVVITEGVVTVEQRTTLRRWHQELDGGVGRGANLGCVYVPETVAPDVALAHPTWTHGRLIQRPLSGIGRAELVRHGFALKGRPPADVLPAMSDSDVRRAIKSELDGYWSWAYRRPWIFRDVMISDLALLSMARARHTWRTAELITKSEAMGQIQAPEQVIRSIAARRIGVATRRRPVREASAARRDVGRTIAALKVGR</sequence>
<name>A0A0K1JEN2_9MICO</name>
<dbReference type="AlphaFoldDB" id="A0A0K1JEN2"/>
<dbReference type="InterPro" id="IPR002934">
    <property type="entry name" value="Polymerase_NTP_transf_dom"/>
</dbReference>
<feature type="domain" description="Polymerase nucleotidyl transferase" evidence="1">
    <location>
        <begin position="20"/>
        <end position="56"/>
    </location>
</feature>
<dbReference type="Pfam" id="PF01909">
    <property type="entry name" value="NTP_transf_2"/>
    <property type="match status" value="1"/>
</dbReference>
<dbReference type="RefSeq" id="WP_052589678.1">
    <property type="nucleotide sequence ID" value="NZ_CP011112.1"/>
</dbReference>
<evidence type="ECO:0000313" key="2">
    <source>
        <dbReference type="EMBL" id="AKU15053.1"/>
    </source>
</evidence>
<keyword evidence="3" id="KW-1185">Reference proteome</keyword>
<dbReference type="GO" id="GO:0016779">
    <property type="term" value="F:nucleotidyltransferase activity"/>
    <property type="evidence" value="ECO:0007669"/>
    <property type="project" value="InterPro"/>
</dbReference>
<proteinExistence type="predicted"/>
<accession>A0A0K1JEN2</accession>
<evidence type="ECO:0000259" key="1">
    <source>
        <dbReference type="Pfam" id="PF01909"/>
    </source>
</evidence>
<reference evidence="2 3" key="1">
    <citation type="submission" date="2015-03" db="EMBL/GenBank/DDBJ databases">
        <title>Luteipulveratus halotolerans sp. nov., a novel actinobacterium (Dermacoccaceae) from Sarawak, Malaysia.</title>
        <authorList>
            <person name="Juboi H."/>
            <person name="Basik A."/>
            <person name="Shamsul S.S."/>
            <person name="Arnold P."/>
            <person name="Schmitt E.K."/>
            <person name="Sanglier J.-J."/>
            <person name="Yeo T."/>
        </authorList>
    </citation>
    <scope>NUCLEOTIDE SEQUENCE [LARGE SCALE GENOMIC DNA]</scope>
    <source>
        <strain evidence="2 3">MN07-A0370</strain>
    </source>
</reference>
<dbReference type="STRING" id="571913.VV02_02925"/>
<organism evidence="2 3">
    <name type="scientific">Luteipulveratus mongoliensis</name>
    <dbReference type="NCBI Taxonomy" id="571913"/>
    <lineage>
        <taxon>Bacteria</taxon>
        <taxon>Bacillati</taxon>
        <taxon>Actinomycetota</taxon>
        <taxon>Actinomycetes</taxon>
        <taxon>Micrococcales</taxon>
        <taxon>Dermacoccaceae</taxon>
        <taxon>Luteipulveratus</taxon>
    </lineage>
</organism>
<dbReference type="PATRIC" id="fig|571913.6.peg.599"/>
<protein>
    <recommendedName>
        <fullName evidence="1">Polymerase nucleotidyl transferase domain-containing protein</fullName>
    </recommendedName>
</protein>
<dbReference type="OrthoDB" id="4184922at2"/>
<evidence type="ECO:0000313" key="3">
    <source>
        <dbReference type="Proteomes" id="UP000066480"/>
    </source>
</evidence>